<dbReference type="STRING" id="573058.SAMN00017477_1260"/>
<keyword evidence="1" id="KW-1133">Transmembrane helix</keyword>
<organism evidence="2 3">
    <name type="scientific">Peptoniphilus asaccharolyticus DSM 20463</name>
    <dbReference type="NCBI Taxonomy" id="573058"/>
    <lineage>
        <taxon>Bacteria</taxon>
        <taxon>Bacillati</taxon>
        <taxon>Bacillota</taxon>
        <taxon>Tissierellia</taxon>
        <taxon>Tissierellales</taxon>
        <taxon>Peptoniphilaceae</taxon>
        <taxon>Peptoniphilus</taxon>
    </lineage>
</organism>
<sequence length="97" mass="10390">MVLIKILAVAYIVTIATIFTIHGVPFSDVVSTHTANVDFLSLCTPILAYAGIYTGKDIDQLKKTGPKIIVLAIFVMLGTYLGSAIIAQLILKLLGQI</sequence>
<feature type="transmembrane region" description="Helical" evidence="1">
    <location>
        <begin position="7"/>
        <end position="27"/>
    </location>
</feature>
<gene>
    <name evidence="2" type="ORF">SAMN00017477_1260</name>
</gene>
<dbReference type="AlphaFoldDB" id="A0A1W1V3G0"/>
<dbReference type="Proteomes" id="UP000192368">
    <property type="component" value="Unassembled WGS sequence"/>
</dbReference>
<evidence type="ECO:0000256" key="1">
    <source>
        <dbReference type="SAM" id="Phobius"/>
    </source>
</evidence>
<evidence type="ECO:0000313" key="2">
    <source>
        <dbReference type="EMBL" id="SMB87828.1"/>
    </source>
</evidence>
<dbReference type="RefSeq" id="WP_234989771.1">
    <property type="nucleotide sequence ID" value="NZ_FWWR01000009.1"/>
</dbReference>
<protein>
    <recommendedName>
        <fullName evidence="4">DUF340 domain-containing protein</fullName>
    </recommendedName>
</protein>
<reference evidence="3" key="1">
    <citation type="submission" date="2017-04" db="EMBL/GenBank/DDBJ databases">
        <authorList>
            <person name="Varghese N."/>
            <person name="Submissions S."/>
        </authorList>
    </citation>
    <scope>NUCLEOTIDE SEQUENCE [LARGE SCALE GENOMIC DNA]</scope>
    <source>
        <strain evidence="3">DSM 20463</strain>
    </source>
</reference>
<keyword evidence="1" id="KW-0812">Transmembrane</keyword>
<feature type="transmembrane region" description="Helical" evidence="1">
    <location>
        <begin position="68"/>
        <end position="91"/>
    </location>
</feature>
<keyword evidence="1" id="KW-0472">Membrane</keyword>
<keyword evidence="3" id="KW-1185">Reference proteome</keyword>
<evidence type="ECO:0000313" key="3">
    <source>
        <dbReference type="Proteomes" id="UP000192368"/>
    </source>
</evidence>
<dbReference type="EMBL" id="FWWR01000009">
    <property type="protein sequence ID" value="SMB87828.1"/>
    <property type="molecule type" value="Genomic_DNA"/>
</dbReference>
<proteinExistence type="predicted"/>
<name>A0A1W1V3G0_PEPAS</name>
<feature type="transmembrane region" description="Helical" evidence="1">
    <location>
        <begin position="39"/>
        <end position="56"/>
    </location>
</feature>
<accession>A0A1W1V3G0</accession>
<evidence type="ECO:0008006" key="4">
    <source>
        <dbReference type="Google" id="ProtNLM"/>
    </source>
</evidence>